<dbReference type="EMBL" id="MH614339">
    <property type="protein sequence ID" value="QIL87953.1"/>
    <property type="molecule type" value="mRNA"/>
</dbReference>
<comment type="subcellular location">
    <subcellularLocation>
        <location evidence="1">Nucleus</location>
    </subcellularLocation>
</comment>
<evidence type="ECO:0000256" key="3">
    <source>
        <dbReference type="ARBA" id="ARBA00023125"/>
    </source>
</evidence>
<dbReference type="FunFam" id="2.20.25.80:FF:000001">
    <property type="entry name" value="WRKY transcription factor 33"/>
    <property type="match status" value="1"/>
</dbReference>
<feature type="region of interest" description="Disordered" evidence="6">
    <location>
        <begin position="207"/>
        <end position="241"/>
    </location>
</feature>
<reference evidence="8" key="1">
    <citation type="submission" date="2017-03" db="EMBL/GenBank/DDBJ databases">
        <title>Searching for disease resistance genes to various genotypes of Lilium longiflorum using high throughput screening.</title>
        <authorList>
            <person name="Subburaj S."/>
            <person name="Lee G.-J."/>
        </authorList>
    </citation>
    <scope>NUCLEOTIDE SEQUENCE</scope>
</reference>
<dbReference type="InterPro" id="IPR036576">
    <property type="entry name" value="WRKY_dom_sf"/>
</dbReference>
<dbReference type="PANTHER" id="PTHR31221:SF1">
    <property type="entry name" value="WRKY TRANSCRIPTION FACTOR 33-RELATED"/>
    <property type="match status" value="1"/>
</dbReference>
<keyword evidence="5" id="KW-0539">Nucleus</keyword>
<proteinExistence type="evidence at transcript level"/>
<dbReference type="GO" id="GO:0003700">
    <property type="term" value="F:DNA-binding transcription factor activity"/>
    <property type="evidence" value="ECO:0007669"/>
    <property type="project" value="InterPro"/>
</dbReference>
<dbReference type="InterPro" id="IPR044810">
    <property type="entry name" value="WRKY_plant"/>
</dbReference>
<evidence type="ECO:0000256" key="2">
    <source>
        <dbReference type="ARBA" id="ARBA00023015"/>
    </source>
</evidence>
<dbReference type="InterPro" id="IPR003657">
    <property type="entry name" value="WRKY_dom"/>
</dbReference>
<dbReference type="PROSITE" id="PS50811">
    <property type="entry name" value="WRKY"/>
    <property type="match status" value="1"/>
</dbReference>
<evidence type="ECO:0000259" key="7">
    <source>
        <dbReference type="PROSITE" id="PS50811"/>
    </source>
</evidence>
<dbReference type="AlphaFoldDB" id="A0A2K9YNF1"/>
<feature type="compositionally biased region" description="Low complexity" evidence="6">
    <location>
        <begin position="222"/>
        <end position="241"/>
    </location>
</feature>
<keyword evidence="2" id="KW-0805">Transcription regulation</keyword>
<name>A0A2K9YNF1_LILLO</name>
<dbReference type="GO" id="GO:0043565">
    <property type="term" value="F:sequence-specific DNA binding"/>
    <property type="evidence" value="ECO:0007669"/>
    <property type="project" value="InterPro"/>
</dbReference>
<reference evidence="9" key="2">
    <citation type="submission" date="2018-07" db="EMBL/GenBank/DDBJ databases">
        <title>In silico identification of WRKY family genes using transcriptome data against Botrytis infection in Lilium longiflorum.</title>
        <authorList>
            <person name="Kumari S."/>
            <person name="Subburaj S."/>
            <person name="Lee G.-J."/>
        </authorList>
    </citation>
    <scope>NUCLEOTIDE SEQUENCE</scope>
</reference>
<evidence type="ECO:0000256" key="1">
    <source>
        <dbReference type="ARBA" id="ARBA00004123"/>
    </source>
</evidence>
<accession>A0A2K9YNF1</accession>
<dbReference type="PANTHER" id="PTHR31221">
    <property type="entry name" value="WRKY TRANSCRIPTION FACTOR PROTEIN 1-RELATED"/>
    <property type="match status" value="1"/>
</dbReference>
<feature type="region of interest" description="Disordered" evidence="6">
    <location>
        <begin position="1"/>
        <end position="24"/>
    </location>
</feature>
<evidence type="ECO:0000313" key="8">
    <source>
        <dbReference type="EMBL" id="AUW34373.1"/>
    </source>
</evidence>
<evidence type="ECO:0000256" key="5">
    <source>
        <dbReference type="ARBA" id="ARBA00023242"/>
    </source>
</evidence>
<protein>
    <submittedName>
        <fullName evidence="8 9">WRKY transcription factor 2</fullName>
    </submittedName>
</protein>
<gene>
    <name evidence="8" type="primary">WRKY</name>
</gene>
<dbReference type="SMART" id="SM00774">
    <property type="entry name" value="WRKY"/>
    <property type="match status" value="1"/>
</dbReference>
<keyword evidence="4" id="KW-0804">Transcription</keyword>
<dbReference type="Gene3D" id="2.20.25.80">
    <property type="entry name" value="WRKY domain"/>
    <property type="match status" value="1"/>
</dbReference>
<dbReference type="GO" id="GO:0005634">
    <property type="term" value="C:nucleus"/>
    <property type="evidence" value="ECO:0007669"/>
    <property type="project" value="UniProtKB-SubCell"/>
</dbReference>
<evidence type="ECO:0000256" key="4">
    <source>
        <dbReference type="ARBA" id="ARBA00023163"/>
    </source>
</evidence>
<organism evidence="8">
    <name type="scientific">Lilium longiflorum</name>
    <name type="common">Trumpet lily</name>
    <dbReference type="NCBI Taxonomy" id="4690"/>
    <lineage>
        <taxon>Eukaryota</taxon>
        <taxon>Viridiplantae</taxon>
        <taxon>Streptophyta</taxon>
        <taxon>Embryophyta</taxon>
        <taxon>Tracheophyta</taxon>
        <taxon>Spermatophyta</taxon>
        <taxon>Magnoliopsida</taxon>
        <taxon>Liliopsida</taxon>
        <taxon>Liliales</taxon>
        <taxon>Liliaceae</taxon>
        <taxon>Lilium</taxon>
    </lineage>
</organism>
<dbReference type="Pfam" id="PF03106">
    <property type="entry name" value="WRKY"/>
    <property type="match status" value="1"/>
</dbReference>
<feature type="domain" description="WRKY" evidence="7">
    <location>
        <begin position="148"/>
        <end position="213"/>
    </location>
</feature>
<evidence type="ECO:0000313" key="9">
    <source>
        <dbReference type="EMBL" id="QIL87953.1"/>
    </source>
</evidence>
<keyword evidence="3" id="KW-0238">DNA-binding</keyword>
<sequence length="390" mass="43409">MEIIYKGSHNHTKPQPTRRSAFGSPYCLNETDSVMVPRSSWRNSQPGAKDNVSVGCMEGTSLISVVTGLSDAFCPARWQDTNMLTGTQEILSTPESQIDDVVTPDSVSFEDDVDETESKRRKRESSLIETNSACRVVREPRVVVQTVSEVDILEDGYRWRKYGQKVVKGNPNPRSYYKCTSPGCSVRKHIERASQDLQSVITTYEGRHNHEVPPTRNNNHTSSACHSESSSSLPPSMMMPGSLGIPKRELHGLDLAPCFDRKPDLGRNYLSSGYVGSFTCDSNIGMSPSYGMKLPMTYNSFGLNNSNIDAHQVVPISKMMQDFPLSFAMGGIQRPTFSMPSYDLKTIGSESQSFLGQQVKDTSMRFMTMPKLEHQNAVYDPQINTLQNST</sequence>
<dbReference type="EMBL" id="KY799150">
    <property type="protein sequence ID" value="AUW34373.1"/>
    <property type="molecule type" value="mRNA"/>
</dbReference>
<dbReference type="SUPFAM" id="SSF118290">
    <property type="entry name" value="WRKY DNA-binding domain"/>
    <property type="match status" value="1"/>
</dbReference>
<evidence type="ECO:0000256" key="6">
    <source>
        <dbReference type="SAM" id="MobiDB-lite"/>
    </source>
</evidence>